<name>A0A8H3ELI2_9LECA</name>
<dbReference type="InterPro" id="IPR038882">
    <property type="entry name" value="Rcf3"/>
</dbReference>
<feature type="transmembrane region" description="Helical" evidence="1">
    <location>
        <begin position="20"/>
        <end position="41"/>
    </location>
</feature>
<protein>
    <recommendedName>
        <fullName evidence="4">Imidazoleglycerol-phosphate dehydratase</fullName>
    </recommendedName>
</protein>
<keyword evidence="1" id="KW-1133">Transmembrane helix</keyword>
<comment type="caution">
    <text evidence="2">The sequence shown here is derived from an EMBL/GenBank/DDBJ whole genome shotgun (WGS) entry which is preliminary data.</text>
</comment>
<dbReference type="AlphaFoldDB" id="A0A8H3ELI2"/>
<dbReference type="PANTHER" id="PTHR39153:SF1">
    <property type="entry name" value="AGR244WP"/>
    <property type="match status" value="1"/>
</dbReference>
<evidence type="ECO:0000313" key="2">
    <source>
        <dbReference type="EMBL" id="CAF9906272.1"/>
    </source>
</evidence>
<evidence type="ECO:0000313" key="3">
    <source>
        <dbReference type="Proteomes" id="UP000664534"/>
    </source>
</evidence>
<dbReference type="OrthoDB" id="3979469at2759"/>
<proteinExistence type="predicted"/>
<keyword evidence="3" id="KW-1185">Reference proteome</keyword>
<keyword evidence="1" id="KW-0812">Transmembrane</keyword>
<organism evidence="2 3">
    <name type="scientific">Imshaugia aleurites</name>
    <dbReference type="NCBI Taxonomy" id="172621"/>
    <lineage>
        <taxon>Eukaryota</taxon>
        <taxon>Fungi</taxon>
        <taxon>Dikarya</taxon>
        <taxon>Ascomycota</taxon>
        <taxon>Pezizomycotina</taxon>
        <taxon>Lecanoromycetes</taxon>
        <taxon>OSLEUM clade</taxon>
        <taxon>Lecanoromycetidae</taxon>
        <taxon>Lecanorales</taxon>
        <taxon>Lecanorineae</taxon>
        <taxon>Parmeliaceae</taxon>
        <taxon>Imshaugia</taxon>
    </lineage>
</organism>
<evidence type="ECO:0000256" key="1">
    <source>
        <dbReference type="SAM" id="Phobius"/>
    </source>
</evidence>
<keyword evidence="1" id="KW-0472">Membrane</keyword>
<sequence>MSRRTEEEASVAGAEAFRGAVFGAAKWGLIAGGLGAVGYFLSPIYRGLTVQFKVYIQLSGMTFGGWIEADRRLRAYEFHARREKKRQNDEAVWKRWEGMIEQQERREQEQKQEKG</sequence>
<dbReference type="EMBL" id="CAJPDT010000002">
    <property type="protein sequence ID" value="CAF9906272.1"/>
    <property type="molecule type" value="Genomic_DNA"/>
</dbReference>
<dbReference type="Proteomes" id="UP000664534">
    <property type="component" value="Unassembled WGS sequence"/>
</dbReference>
<evidence type="ECO:0008006" key="4">
    <source>
        <dbReference type="Google" id="ProtNLM"/>
    </source>
</evidence>
<accession>A0A8H3ELI2</accession>
<gene>
    <name evidence="2" type="ORF">IMSHALPRED_004152</name>
</gene>
<dbReference type="PANTHER" id="PTHR39153">
    <property type="entry name" value="AGR244WP"/>
    <property type="match status" value="1"/>
</dbReference>
<reference evidence="2" key="1">
    <citation type="submission" date="2021-03" db="EMBL/GenBank/DDBJ databases">
        <authorList>
            <person name="Tagirdzhanova G."/>
        </authorList>
    </citation>
    <scope>NUCLEOTIDE SEQUENCE</scope>
</reference>